<evidence type="ECO:0000256" key="13">
    <source>
        <dbReference type="SAM" id="SignalP"/>
    </source>
</evidence>
<protein>
    <recommendedName>
        <fullName evidence="14">Secretin/TonB short N-terminal domain-containing protein</fullName>
    </recommendedName>
</protein>
<dbReference type="InterPro" id="IPR000531">
    <property type="entry name" value="Beta-barrel_TonB"/>
</dbReference>
<dbReference type="InterPro" id="IPR037066">
    <property type="entry name" value="Plug_dom_sf"/>
</dbReference>
<dbReference type="SUPFAM" id="SSF56935">
    <property type="entry name" value="Porins"/>
    <property type="match status" value="1"/>
</dbReference>
<evidence type="ECO:0000256" key="8">
    <source>
        <dbReference type="ARBA" id="ARBA00023136"/>
    </source>
</evidence>
<keyword evidence="8 10" id="KW-0472">Membrane</keyword>
<dbReference type="Gene3D" id="3.55.50.30">
    <property type="match status" value="1"/>
</dbReference>
<dbReference type="STRING" id="1280948.HY36_12630"/>
<feature type="region of interest" description="Disordered" evidence="12">
    <location>
        <begin position="112"/>
        <end position="141"/>
    </location>
</feature>
<dbReference type="PATRIC" id="fig|1280948.3.peg.765"/>
<evidence type="ECO:0000256" key="1">
    <source>
        <dbReference type="ARBA" id="ARBA00004571"/>
    </source>
</evidence>
<evidence type="ECO:0000256" key="9">
    <source>
        <dbReference type="ARBA" id="ARBA00023237"/>
    </source>
</evidence>
<dbReference type="GO" id="GO:0006826">
    <property type="term" value="P:iron ion transport"/>
    <property type="evidence" value="ECO:0007669"/>
    <property type="project" value="UniProtKB-KW"/>
</dbReference>
<dbReference type="OrthoDB" id="7614575at2"/>
<evidence type="ECO:0000256" key="10">
    <source>
        <dbReference type="PROSITE-ProRule" id="PRU01360"/>
    </source>
</evidence>
<dbReference type="EMBL" id="AWFH01000002">
    <property type="protein sequence ID" value="KCZ64685.1"/>
    <property type="molecule type" value="Genomic_DNA"/>
</dbReference>
<evidence type="ECO:0000256" key="7">
    <source>
        <dbReference type="ARBA" id="ARBA00023077"/>
    </source>
</evidence>
<evidence type="ECO:0000256" key="11">
    <source>
        <dbReference type="RuleBase" id="RU003357"/>
    </source>
</evidence>
<organism evidence="15 16">
    <name type="scientific">Hyphomonas atlantica</name>
    <dbReference type="NCBI Taxonomy" id="1280948"/>
    <lineage>
        <taxon>Bacteria</taxon>
        <taxon>Pseudomonadati</taxon>
        <taxon>Pseudomonadota</taxon>
        <taxon>Alphaproteobacteria</taxon>
        <taxon>Hyphomonadales</taxon>
        <taxon>Hyphomonadaceae</taxon>
        <taxon>Hyphomonas</taxon>
    </lineage>
</organism>
<dbReference type="AlphaFoldDB" id="A0A059EAQ0"/>
<proteinExistence type="inferred from homology"/>
<evidence type="ECO:0000256" key="4">
    <source>
        <dbReference type="ARBA" id="ARBA00022496"/>
    </source>
</evidence>
<evidence type="ECO:0000256" key="2">
    <source>
        <dbReference type="ARBA" id="ARBA00022448"/>
    </source>
</evidence>
<dbReference type="SMART" id="SM00965">
    <property type="entry name" value="STN"/>
    <property type="match status" value="1"/>
</dbReference>
<comment type="similarity">
    <text evidence="10 11">Belongs to the TonB-dependent receptor family.</text>
</comment>
<feature type="chain" id="PRO_5001577114" description="Secretin/TonB short N-terminal domain-containing protein" evidence="13">
    <location>
        <begin position="29"/>
        <end position="922"/>
    </location>
</feature>
<keyword evidence="16" id="KW-1185">Reference proteome</keyword>
<dbReference type="eggNOG" id="COG4771">
    <property type="taxonomic scope" value="Bacteria"/>
</dbReference>
<dbReference type="PANTHER" id="PTHR47234:SF1">
    <property type="entry name" value="TONB-DEPENDENT RECEPTOR"/>
    <property type="match status" value="1"/>
</dbReference>
<evidence type="ECO:0000256" key="3">
    <source>
        <dbReference type="ARBA" id="ARBA00022452"/>
    </source>
</evidence>
<reference evidence="15 16" key="1">
    <citation type="journal article" date="2014" name="Antonie Van Leeuwenhoek">
        <title>Hyphomonas beringensis sp. nov. and Hyphomonas chukchiensis sp. nov., isolated from surface seawater of the Bering Sea and Chukchi Sea.</title>
        <authorList>
            <person name="Li C."/>
            <person name="Lai Q."/>
            <person name="Li G."/>
            <person name="Dong C."/>
            <person name="Wang J."/>
            <person name="Liao Y."/>
            <person name="Shao Z."/>
        </authorList>
    </citation>
    <scope>NUCLEOTIDE SEQUENCE [LARGE SCALE GENOMIC DNA]</scope>
    <source>
        <strain evidence="15 16">22II1-22F38</strain>
    </source>
</reference>
<dbReference type="Proteomes" id="UP000024547">
    <property type="component" value="Unassembled WGS sequence"/>
</dbReference>
<comment type="caution">
    <text evidence="15">The sequence shown here is derived from an EMBL/GenBank/DDBJ whole genome shotgun (WGS) entry which is preliminary data.</text>
</comment>
<gene>
    <name evidence="15" type="ORF">HY36_12630</name>
</gene>
<dbReference type="PROSITE" id="PS52016">
    <property type="entry name" value="TONB_DEPENDENT_REC_3"/>
    <property type="match status" value="1"/>
</dbReference>
<evidence type="ECO:0000259" key="14">
    <source>
        <dbReference type="SMART" id="SM00965"/>
    </source>
</evidence>
<evidence type="ECO:0000313" key="16">
    <source>
        <dbReference type="Proteomes" id="UP000024547"/>
    </source>
</evidence>
<dbReference type="RefSeq" id="WP_035548615.1">
    <property type="nucleotide sequence ID" value="NZ_AWFH01000002.1"/>
</dbReference>
<dbReference type="Pfam" id="PF07715">
    <property type="entry name" value="Plug"/>
    <property type="match status" value="1"/>
</dbReference>
<sequence length="922" mass="98651">MTITRTLGQGAAVGLLVGLLAGTQPTSAQETDASLSVPIQIEAGPLSAALRELAAQAGTPVLFSEQLTAGYRADTLTGTLRPEDALAQLLSHTELEAMSGPGGVFVIRRKKGEEKPTRIPEAAPAREPSSPDSEAGAAAPETEMADRLIADTILVTGTSLRGLAPETSPLQVYDHDDILGSGVTTIDQFIRALPQNFGGGSTEFTSVGLPNDANSRANNTYGASANLRGLGSRGTLVLLNGSRLAPTSEIGDFVDLSLIPVSALDRVEVLTDGASSIYGGDAVAGVINFILRDDFEGAETALRYGQVTSGEMQEIRASQTLGRNWSGGNLLATYEYFDRGNLTLADRPEIGLFDGASEAFDLPDPALFDLLPEQRRDSLVLAGRQEVTPQLSLDSMLLYSDRSTHRSQFGRNGTVENSDSGSQSLTFALGGDHDLPGGWLASLEASYSQVRNEERRREVSRVDDLPFSDSRIETDSDVWAVDARISGDLLRVPAGPLKAALGGQIRQESFANEILGDRISAEGERDVAALFGEVQIPLIGEGNAQPGLQRLELNLSGRLDDYSDFGSSANPKFGLLWSPVGGLNLRGSYSTSFAPPALGRTFSVSRTGQILPYQFILDLFGLDAPDPGLADLDYMQVLGTAGDLEPETSRTFTAGFDTDIRRGPHAWRASLSWYDIEFEDRLGTTPVPDGLLDFHAPNIAWEDPSAFPEGSVIFYPSQDEIDALVATFQRPIGVLLDASLDRVGIINNVNVVRNLARTETQGIDLQLDYETQTEWGDFSAGLNLNHILDFTQQASSSTPAVPAIDTYLNPVDLKVRGRLGWSRDGLSANLFLNHSDAYQTDGTDAAVPIDAWTTADLSLSKGVSFGEAAWLRAAQISLSVTNLFDEAPPKTPSDGVYSLAGYDPTNASPLNRFVAIEIRSSF</sequence>
<keyword evidence="3 10" id="KW-1134">Transmembrane beta strand</keyword>
<feature type="signal peptide" evidence="13">
    <location>
        <begin position="1"/>
        <end position="28"/>
    </location>
</feature>
<name>A0A059EAQ0_9PROT</name>
<feature type="compositionally biased region" description="Low complexity" evidence="12">
    <location>
        <begin position="120"/>
        <end position="135"/>
    </location>
</feature>
<accession>A0A059EAQ0</accession>
<comment type="subcellular location">
    <subcellularLocation>
        <location evidence="1 10">Cell outer membrane</location>
        <topology evidence="1 10">Multi-pass membrane protein</topology>
    </subcellularLocation>
</comment>
<keyword evidence="13" id="KW-0732">Signal</keyword>
<dbReference type="InterPro" id="IPR012910">
    <property type="entry name" value="Plug_dom"/>
</dbReference>
<keyword evidence="6" id="KW-0408">Iron</keyword>
<dbReference type="InterPro" id="IPR036942">
    <property type="entry name" value="Beta-barrel_TonB_sf"/>
</dbReference>
<dbReference type="Gene3D" id="2.170.130.10">
    <property type="entry name" value="TonB-dependent receptor, plug domain"/>
    <property type="match status" value="1"/>
</dbReference>
<keyword evidence="4" id="KW-0406">Ion transport</keyword>
<evidence type="ECO:0000256" key="5">
    <source>
        <dbReference type="ARBA" id="ARBA00022692"/>
    </source>
</evidence>
<keyword evidence="9 10" id="KW-0998">Cell outer membrane</keyword>
<evidence type="ECO:0000256" key="12">
    <source>
        <dbReference type="SAM" id="MobiDB-lite"/>
    </source>
</evidence>
<keyword evidence="7 11" id="KW-0798">TonB box</keyword>
<feature type="domain" description="Secretin/TonB short N-terminal" evidence="14">
    <location>
        <begin position="59"/>
        <end position="110"/>
    </location>
</feature>
<dbReference type="InterPro" id="IPR039426">
    <property type="entry name" value="TonB-dep_rcpt-like"/>
</dbReference>
<keyword evidence="2 10" id="KW-0813">Transport</keyword>
<evidence type="ECO:0000256" key="6">
    <source>
        <dbReference type="ARBA" id="ARBA00023004"/>
    </source>
</evidence>
<keyword evidence="5 10" id="KW-0812">Transmembrane</keyword>
<evidence type="ECO:0000313" key="15">
    <source>
        <dbReference type="EMBL" id="KCZ64685.1"/>
    </source>
</evidence>
<dbReference type="PANTHER" id="PTHR47234">
    <property type="match status" value="1"/>
</dbReference>
<dbReference type="InterPro" id="IPR011662">
    <property type="entry name" value="Secretin/TonB_short_N"/>
</dbReference>
<dbReference type="Pfam" id="PF00593">
    <property type="entry name" value="TonB_dep_Rec_b-barrel"/>
    <property type="match status" value="1"/>
</dbReference>
<keyword evidence="4" id="KW-0410">Iron transport</keyword>
<dbReference type="GO" id="GO:0009279">
    <property type="term" value="C:cell outer membrane"/>
    <property type="evidence" value="ECO:0007669"/>
    <property type="project" value="UniProtKB-SubCell"/>
</dbReference>
<dbReference type="Gene3D" id="2.40.170.20">
    <property type="entry name" value="TonB-dependent receptor, beta-barrel domain"/>
    <property type="match status" value="1"/>
</dbReference>